<dbReference type="GO" id="GO:0008955">
    <property type="term" value="F:peptidoglycan glycosyltransferase activity"/>
    <property type="evidence" value="ECO:0007669"/>
    <property type="project" value="UniProtKB-EC"/>
</dbReference>
<evidence type="ECO:0000256" key="15">
    <source>
        <dbReference type="ARBA" id="ARBA00049902"/>
    </source>
</evidence>
<proteinExistence type="predicted"/>
<keyword evidence="1" id="KW-1003">Cell membrane</keyword>
<keyword evidence="9" id="KW-0573">Peptidoglycan synthesis</keyword>
<evidence type="ECO:0000256" key="17">
    <source>
        <dbReference type="SAM" id="Phobius"/>
    </source>
</evidence>
<evidence type="ECO:0000256" key="5">
    <source>
        <dbReference type="ARBA" id="ARBA00022679"/>
    </source>
</evidence>
<accession>A0A317L4N7</accession>
<evidence type="ECO:0000256" key="13">
    <source>
        <dbReference type="ARBA" id="ARBA00023316"/>
    </source>
</evidence>
<dbReference type="RefSeq" id="WP_109983008.1">
    <property type="nucleotide sequence ID" value="NZ_QGTD01000002.1"/>
</dbReference>
<evidence type="ECO:0000313" key="20">
    <source>
        <dbReference type="EMBL" id="PWU70234.1"/>
    </source>
</evidence>
<evidence type="ECO:0000256" key="8">
    <source>
        <dbReference type="ARBA" id="ARBA00022960"/>
    </source>
</evidence>
<dbReference type="Gene3D" id="3.90.1310.40">
    <property type="match status" value="1"/>
</dbReference>
<feature type="domain" description="Glycosyl transferase family 51" evidence="19">
    <location>
        <begin position="101"/>
        <end position="289"/>
    </location>
</feature>
<keyword evidence="12" id="KW-0511">Multifunctional enzyme</keyword>
<dbReference type="OrthoDB" id="9766909at2"/>
<dbReference type="PANTHER" id="PTHR32282">
    <property type="entry name" value="BINDING PROTEIN TRANSPEPTIDASE, PUTATIVE-RELATED"/>
    <property type="match status" value="1"/>
</dbReference>
<keyword evidence="8" id="KW-0133">Cell shape</keyword>
<organism evidence="20 21">
    <name type="scientific">Gracilibacillus dipsosauri</name>
    <dbReference type="NCBI Taxonomy" id="178340"/>
    <lineage>
        <taxon>Bacteria</taxon>
        <taxon>Bacillati</taxon>
        <taxon>Bacillota</taxon>
        <taxon>Bacilli</taxon>
        <taxon>Bacillales</taxon>
        <taxon>Bacillaceae</taxon>
        <taxon>Gracilibacillus</taxon>
    </lineage>
</organism>
<dbReference type="AlphaFoldDB" id="A0A317L4N7"/>
<dbReference type="GO" id="GO:0008360">
    <property type="term" value="P:regulation of cell shape"/>
    <property type="evidence" value="ECO:0007669"/>
    <property type="project" value="UniProtKB-KW"/>
</dbReference>
<dbReference type="Pfam" id="PF00905">
    <property type="entry name" value="Transpeptidase"/>
    <property type="match status" value="1"/>
</dbReference>
<dbReference type="SUPFAM" id="SSF56601">
    <property type="entry name" value="beta-lactamase/transpeptidase-like"/>
    <property type="match status" value="1"/>
</dbReference>
<dbReference type="InterPro" id="IPR012338">
    <property type="entry name" value="Beta-lactam/transpept-like"/>
</dbReference>
<dbReference type="SUPFAM" id="SSF49265">
    <property type="entry name" value="Fibronectin type III"/>
    <property type="match status" value="1"/>
</dbReference>
<dbReference type="InterPro" id="IPR001460">
    <property type="entry name" value="PCN-bd_Tpept"/>
</dbReference>
<dbReference type="InterPro" id="IPR036950">
    <property type="entry name" value="PBP_transglycosylase"/>
</dbReference>
<reference evidence="20 21" key="1">
    <citation type="submission" date="2018-05" db="EMBL/GenBank/DDBJ databases">
        <title>Genomic analysis of Gracilibacillus dipsosauri DD1 reveals novel features of a salt-tolerant amylase.</title>
        <authorList>
            <person name="Deutch C.E."/>
            <person name="Yang S."/>
        </authorList>
    </citation>
    <scope>NUCLEOTIDE SEQUENCE [LARGE SCALE GENOMIC DNA]</scope>
    <source>
        <strain evidence="20 21">DD1</strain>
    </source>
</reference>
<name>A0A317L4N7_9BACI</name>
<keyword evidence="2" id="KW-0121">Carboxypeptidase</keyword>
<keyword evidence="13" id="KW-0961">Cell wall biogenesis/degradation</keyword>
<dbReference type="PANTHER" id="PTHR32282:SF32">
    <property type="entry name" value="PENICILLIN-BINDING PROTEIN 2A"/>
    <property type="match status" value="1"/>
</dbReference>
<dbReference type="Gene3D" id="2.60.40.10">
    <property type="entry name" value="Immunoglobulins"/>
    <property type="match status" value="1"/>
</dbReference>
<keyword evidence="21" id="KW-1185">Reference proteome</keyword>
<feature type="region of interest" description="Disordered" evidence="16">
    <location>
        <begin position="849"/>
        <end position="868"/>
    </location>
</feature>
<dbReference type="GO" id="GO:0009252">
    <property type="term" value="P:peptidoglycan biosynthetic process"/>
    <property type="evidence" value="ECO:0007669"/>
    <property type="project" value="UniProtKB-KW"/>
</dbReference>
<evidence type="ECO:0000259" key="19">
    <source>
        <dbReference type="Pfam" id="PF00912"/>
    </source>
</evidence>
<keyword evidence="6 17" id="KW-0812">Transmembrane</keyword>
<keyword evidence="10 17" id="KW-1133">Transmembrane helix</keyword>
<dbReference type="GO" id="GO:0030288">
    <property type="term" value="C:outer membrane-bounded periplasmic space"/>
    <property type="evidence" value="ECO:0007669"/>
    <property type="project" value="TreeGrafter"/>
</dbReference>
<comment type="catalytic activity">
    <reaction evidence="15">
        <text>[GlcNAc-(1-&gt;4)-Mur2Ac(oyl-L-Ala-gamma-D-Glu-L-Lys-D-Ala-D-Ala)](n)-di-trans,octa-cis-undecaprenyl diphosphate + beta-D-GlcNAc-(1-&gt;4)-Mur2Ac(oyl-L-Ala-gamma-D-Glu-L-Lys-D-Ala-D-Ala)-di-trans,octa-cis-undecaprenyl diphosphate = [GlcNAc-(1-&gt;4)-Mur2Ac(oyl-L-Ala-gamma-D-Glu-L-Lys-D-Ala-D-Ala)](n+1)-di-trans,octa-cis-undecaprenyl diphosphate + di-trans,octa-cis-undecaprenyl diphosphate + H(+)</text>
        <dbReference type="Rhea" id="RHEA:23708"/>
        <dbReference type="Rhea" id="RHEA-COMP:9602"/>
        <dbReference type="Rhea" id="RHEA-COMP:9603"/>
        <dbReference type="ChEBI" id="CHEBI:15378"/>
        <dbReference type="ChEBI" id="CHEBI:58405"/>
        <dbReference type="ChEBI" id="CHEBI:60033"/>
        <dbReference type="ChEBI" id="CHEBI:78435"/>
        <dbReference type="EC" id="2.4.99.28"/>
    </reaction>
</comment>
<feature type="transmembrane region" description="Helical" evidence="17">
    <location>
        <begin position="40"/>
        <end position="68"/>
    </location>
</feature>
<evidence type="ECO:0000256" key="2">
    <source>
        <dbReference type="ARBA" id="ARBA00022645"/>
    </source>
</evidence>
<evidence type="ECO:0000256" key="10">
    <source>
        <dbReference type="ARBA" id="ARBA00022989"/>
    </source>
</evidence>
<dbReference type="GO" id="GO:0006508">
    <property type="term" value="P:proteolysis"/>
    <property type="evidence" value="ECO:0007669"/>
    <property type="project" value="UniProtKB-KW"/>
</dbReference>
<dbReference type="Pfam" id="PF00912">
    <property type="entry name" value="Transgly"/>
    <property type="match status" value="1"/>
</dbReference>
<keyword evidence="4" id="KW-0328">Glycosyltransferase</keyword>
<evidence type="ECO:0000256" key="1">
    <source>
        <dbReference type="ARBA" id="ARBA00022475"/>
    </source>
</evidence>
<sequence>MNNKNFFHICWQYIQKGWHSFWELWKKNKIQRSARISYHIIWNIMLFFITLAIIGFFFVGGLGAGYFASLVSDEEIQTKEEMSTAIYNYEETSELYFAENQFLSDVQTDLQRDEVSLDKVSEFVKKAIIATEDEYFETHNGVVPKAILRAVFQEVTNAQTKTGGSTLTQQIIKNQLLTNEVSFERKAKEMLLALRLEKFFEKDEILEAYLNIVPFGRNASGQNIAGVQTAAQGIFGVNAADLNLAQSAYIAGLPQSPSYYTPFVNNGGLKDQAGLEPGLTKMKTVLSRMLDAGYIDKKQYDEAVNYDIVADFKKPEDSMLEEYPWLVKELKERSIDILTNVLAEQDGYTAEDLASSDVLQEEYQIRAERELGSNGYRIHSTIDKKLYDVFQQVAKSYDNYGRDKLAVNENTNEPIMVENPETGEMEQLGLQPVQVGSILIENSTGRILSFVGGRDFETSQYNHATETRNPNGSTMKPLAAYAPAMELGVVQPGSVVADVAKNFRGYNRPPTNYTGGYYGLVSVREALYKSHNISALQVYDKILDQNPAKLFLDKMGFDGLTEVQGHSDYENLSLTLGSPYNGVTVEENVNAYATFGNMGNFVDAYMIEKIETKDGKVVYEHKGESEEVFSPQTSYLTIDMMRDVLTRGTGTAARATLTNKSVDWAGKTGTSNDFQDTWFVATNPNVTIGTWMGYDYNQQLDSQGYSSRNNIFWGKLVNAATEVRPELMAPSQSFERPDGIVSRSYCATSGDLPSDVCKDLGLVRTDIYNAKYVPTEKDNSLIRENYVMVGDKAVLASDKTPSEFTKEEGAIFNPEWLKEKGYDKLSNIKQLIPRNASGGWLKLTFPNSGTLKTNGENPNPPSTLQVSGQTLKWNDSSSSDVVGYRIYRSSSSSDKFQRVGSTTSTSFKVPDNNAVYHIRAVDYSGLESRPSKSVVYGDTKVEEKKKKEEGKSEKETSSSKDVKKEEKKESAKKEDKKQEE</sequence>
<comment type="caution">
    <text evidence="20">The sequence shown here is derived from an EMBL/GenBank/DDBJ whole genome shotgun (WGS) entry which is preliminary data.</text>
</comment>
<dbReference type="InterPro" id="IPR050396">
    <property type="entry name" value="Glycosyltr_51/Transpeptidase"/>
</dbReference>
<evidence type="ECO:0000256" key="11">
    <source>
        <dbReference type="ARBA" id="ARBA00023136"/>
    </source>
</evidence>
<evidence type="ECO:0000256" key="14">
    <source>
        <dbReference type="ARBA" id="ARBA00034000"/>
    </source>
</evidence>
<evidence type="ECO:0000259" key="18">
    <source>
        <dbReference type="Pfam" id="PF00905"/>
    </source>
</evidence>
<feature type="domain" description="Penicillin-binding protein transpeptidase" evidence="18">
    <location>
        <begin position="438"/>
        <end position="712"/>
    </location>
</feature>
<gene>
    <name evidence="20" type="ORF">DLJ74_01170</name>
</gene>
<keyword evidence="7" id="KW-0378">Hydrolase</keyword>
<evidence type="ECO:0000256" key="4">
    <source>
        <dbReference type="ARBA" id="ARBA00022676"/>
    </source>
</evidence>
<dbReference type="InterPro" id="IPR001264">
    <property type="entry name" value="Glyco_trans_51"/>
</dbReference>
<dbReference type="SUPFAM" id="SSF53955">
    <property type="entry name" value="Lysozyme-like"/>
    <property type="match status" value="1"/>
</dbReference>
<dbReference type="Gene3D" id="1.10.3810.10">
    <property type="entry name" value="Biosynthetic peptidoglycan transglycosylase-like"/>
    <property type="match status" value="1"/>
</dbReference>
<evidence type="ECO:0000256" key="16">
    <source>
        <dbReference type="SAM" id="MobiDB-lite"/>
    </source>
</evidence>
<dbReference type="Proteomes" id="UP000245624">
    <property type="component" value="Unassembled WGS sequence"/>
</dbReference>
<keyword evidence="3" id="KW-0645">Protease</keyword>
<evidence type="ECO:0000313" key="21">
    <source>
        <dbReference type="Proteomes" id="UP000245624"/>
    </source>
</evidence>
<dbReference type="GO" id="GO:0008658">
    <property type="term" value="F:penicillin binding"/>
    <property type="evidence" value="ECO:0007669"/>
    <property type="project" value="InterPro"/>
</dbReference>
<evidence type="ECO:0000256" key="12">
    <source>
        <dbReference type="ARBA" id="ARBA00023268"/>
    </source>
</evidence>
<feature type="compositionally biased region" description="Basic and acidic residues" evidence="16">
    <location>
        <begin position="939"/>
        <end position="980"/>
    </location>
</feature>
<dbReference type="InterPro" id="IPR023346">
    <property type="entry name" value="Lysozyme-like_dom_sf"/>
</dbReference>
<dbReference type="InterPro" id="IPR036116">
    <property type="entry name" value="FN3_sf"/>
</dbReference>
<evidence type="ECO:0000256" key="6">
    <source>
        <dbReference type="ARBA" id="ARBA00022692"/>
    </source>
</evidence>
<dbReference type="EMBL" id="QGTD01000002">
    <property type="protein sequence ID" value="PWU70234.1"/>
    <property type="molecule type" value="Genomic_DNA"/>
</dbReference>
<dbReference type="Gene3D" id="3.40.710.10">
    <property type="entry name" value="DD-peptidase/beta-lactamase superfamily"/>
    <property type="match status" value="1"/>
</dbReference>
<dbReference type="GO" id="GO:0009002">
    <property type="term" value="F:serine-type D-Ala-D-Ala carboxypeptidase activity"/>
    <property type="evidence" value="ECO:0007669"/>
    <property type="project" value="UniProtKB-EC"/>
</dbReference>
<comment type="catalytic activity">
    <reaction evidence="14">
        <text>Preferential cleavage: (Ac)2-L-Lys-D-Ala-|-D-Ala. Also transpeptidation of peptidyl-alanyl moieties that are N-acyl substituents of D-alanine.</text>
        <dbReference type="EC" id="3.4.16.4"/>
    </reaction>
</comment>
<feature type="region of interest" description="Disordered" evidence="16">
    <location>
        <begin position="927"/>
        <end position="980"/>
    </location>
</feature>
<keyword evidence="11 17" id="KW-0472">Membrane</keyword>
<evidence type="ECO:0000256" key="9">
    <source>
        <dbReference type="ARBA" id="ARBA00022984"/>
    </source>
</evidence>
<keyword evidence="5" id="KW-0808">Transferase</keyword>
<evidence type="ECO:0000256" key="3">
    <source>
        <dbReference type="ARBA" id="ARBA00022670"/>
    </source>
</evidence>
<protein>
    <submittedName>
        <fullName evidence="20">Penicillin-binding protein</fullName>
    </submittedName>
</protein>
<dbReference type="GO" id="GO:0071555">
    <property type="term" value="P:cell wall organization"/>
    <property type="evidence" value="ECO:0007669"/>
    <property type="project" value="UniProtKB-KW"/>
</dbReference>
<dbReference type="InterPro" id="IPR013783">
    <property type="entry name" value="Ig-like_fold"/>
</dbReference>
<evidence type="ECO:0000256" key="7">
    <source>
        <dbReference type="ARBA" id="ARBA00022801"/>
    </source>
</evidence>